<gene>
    <name evidence="2" type="ORF">METZ01_LOCUS246834</name>
</gene>
<keyword evidence="1" id="KW-0812">Transmembrane</keyword>
<feature type="transmembrane region" description="Helical" evidence="1">
    <location>
        <begin position="137"/>
        <end position="156"/>
    </location>
</feature>
<feature type="transmembrane region" description="Helical" evidence="1">
    <location>
        <begin position="112"/>
        <end position="130"/>
    </location>
</feature>
<protein>
    <recommendedName>
        <fullName evidence="3">Amino acid ABC transporter permease</fullName>
    </recommendedName>
</protein>
<sequence>MVQKPPTILTENEPLRKAPIVSIGIIDWLRKNLFSTWYNTIFTILGIYILYLAIPPFFQWAILDAVWSGEDRTVCEWYDENKVKYRAGACWLLIKVYFNFFTYGFYPDELQWRVNLSFIILAVATALMFIPNIKKKHYIGMFLFFIYPFIAFFLLSGNDTLGLDHVSTHKWGGLFLTFLLGSIGIVFALP</sequence>
<evidence type="ECO:0000313" key="2">
    <source>
        <dbReference type="EMBL" id="SVB93980.1"/>
    </source>
</evidence>
<evidence type="ECO:0008006" key="3">
    <source>
        <dbReference type="Google" id="ProtNLM"/>
    </source>
</evidence>
<organism evidence="2">
    <name type="scientific">marine metagenome</name>
    <dbReference type="NCBI Taxonomy" id="408172"/>
    <lineage>
        <taxon>unclassified sequences</taxon>
        <taxon>metagenomes</taxon>
        <taxon>ecological metagenomes</taxon>
    </lineage>
</organism>
<feature type="transmembrane region" description="Helical" evidence="1">
    <location>
        <begin position="88"/>
        <end position="106"/>
    </location>
</feature>
<proteinExistence type="predicted"/>
<keyword evidence="1" id="KW-1133">Transmembrane helix</keyword>
<feature type="transmembrane region" description="Helical" evidence="1">
    <location>
        <begin position="171"/>
        <end position="189"/>
    </location>
</feature>
<name>A0A382I2U3_9ZZZZ</name>
<dbReference type="EMBL" id="UINC01064886">
    <property type="protein sequence ID" value="SVB93980.1"/>
    <property type="molecule type" value="Genomic_DNA"/>
</dbReference>
<feature type="non-terminal residue" evidence="2">
    <location>
        <position position="190"/>
    </location>
</feature>
<feature type="transmembrane region" description="Helical" evidence="1">
    <location>
        <begin position="37"/>
        <end position="54"/>
    </location>
</feature>
<keyword evidence="1" id="KW-0472">Membrane</keyword>
<reference evidence="2" key="1">
    <citation type="submission" date="2018-05" db="EMBL/GenBank/DDBJ databases">
        <authorList>
            <person name="Lanie J.A."/>
            <person name="Ng W.-L."/>
            <person name="Kazmierczak K.M."/>
            <person name="Andrzejewski T.M."/>
            <person name="Davidsen T.M."/>
            <person name="Wayne K.J."/>
            <person name="Tettelin H."/>
            <person name="Glass J.I."/>
            <person name="Rusch D."/>
            <person name="Podicherti R."/>
            <person name="Tsui H.-C.T."/>
            <person name="Winkler M.E."/>
        </authorList>
    </citation>
    <scope>NUCLEOTIDE SEQUENCE</scope>
</reference>
<accession>A0A382I2U3</accession>
<evidence type="ECO:0000256" key="1">
    <source>
        <dbReference type="SAM" id="Phobius"/>
    </source>
</evidence>
<dbReference type="AlphaFoldDB" id="A0A382I2U3"/>